<reference evidence="2 3" key="1">
    <citation type="journal article" date="2022" name="Nat. Ecol. Evol.">
        <title>A masculinizing supergene underlies an exaggerated male reproductive morph in a spider.</title>
        <authorList>
            <person name="Hendrickx F."/>
            <person name="De Corte Z."/>
            <person name="Sonet G."/>
            <person name="Van Belleghem S.M."/>
            <person name="Kostlbacher S."/>
            <person name="Vangestel C."/>
        </authorList>
    </citation>
    <scope>NUCLEOTIDE SEQUENCE [LARGE SCALE GENOMIC DNA]</scope>
    <source>
        <strain evidence="2">W744_W776</strain>
    </source>
</reference>
<evidence type="ECO:0000313" key="2">
    <source>
        <dbReference type="EMBL" id="KAG8186442.1"/>
    </source>
</evidence>
<accession>A0AAV6UPS6</accession>
<evidence type="ECO:0000313" key="3">
    <source>
        <dbReference type="Proteomes" id="UP000827092"/>
    </source>
</evidence>
<dbReference type="CDD" id="cd03694">
    <property type="entry name" value="GTPBP_II"/>
    <property type="match status" value="1"/>
</dbReference>
<dbReference type="GO" id="GO:0003924">
    <property type="term" value="F:GTPase activity"/>
    <property type="evidence" value="ECO:0007669"/>
    <property type="project" value="InterPro"/>
</dbReference>
<dbReference type="PRINTS" id="PR00449">
    <property type="entry name" value="RASTRNSFRMNG"/>
</dbReference>
<keyword evidence="3" id="KW-1185">Reference proteome</keyword>
<dbReference type="PROSITE" id="PS51722">
    <property type="entry name" value="G_TR_2"/>
    <property type="match status" value="1"/>
</dbReference>
<dbReference type="Pfam" id="PF00009">
    <property type="entry name" value="GTP_EFTU"/>
    <property type="match status" value="1"/>
</dbReference>
<dbReference type="EMBL" id="JAFNEN010000301">
    <property type="protein sequence ID" value="KAG8186442.1"/>
    <property type="molecule type" value="Genomic_DNA"/>
</dbReference>
<dbReference type="PANTHER" id="PTHR43721">
    <property type="entry name" value="ELONGATION FACTOR TU-RELATED"/>
    <property type="match status" value="1"/>
</dbReference>
<proteinExistence type="predicted"/>
<dbReference type="InterPro" id="IPR050055">
    <property type="entry name" value="EF-Tu_GTPase"/>
</dbReference>
<gene>
    <name evidence="2" type="ORF">JTE90_012363</name>
</gene>
<dbReference type="GO" id="GO:0005525">
    <property type="term" value="F:GTP binding"/>
    <property type="evidence" value="ECO:0007669"/>
    <property type="project" value="InterPro"/>
</dbReference>
<dbReference type="SUPFAM" id="SSF50447">
    <property type="entry name" value="Translation proteins"/>
    <property type="match status" value="1"/>
</dbReference>
<feature type="domain" description="Tr-type G" evidence="1">
    <location>
        <begin position="154"/>
        <end position="382"/>
    </location>
</feature>
<protein>
    <recommendedName>
        <fullName evidence="1">Tr-type G domain-containing protein</fullName>
    </recommendedName>
</protein>
<dbReference type="InterPro" id="IPR027417">
    <property type="entry name" value="P-loop_NTPase"/>
</dbReference>
<dbReference type="GO" id="GO:0003746">
    <property type="term" value="F:translation elongation factor activity"/>
    <property type="evidence" value="ECO:0007669"/>
    <property type="project" value="TreeGrafter"/>
</dbReference>
<comment type="caution">
    <text evidence="2">The sequence shown here is derived from an EMBL/GenBank/DDBJ whole genome shotgun (WGS) entry which is preliminary data.</text>
</comment>
<dbReference type="PANTHER" id="PTHR43721:SF3">
    <property type="entry name" value="GTP-BINDING PROTEIN 2"/>
    <property type="match status" value="1"/>
</dbReference>
<dbReference type="Gene3D" id="2.40.30.10">
    <property type="entry name" value="Translation factors"/>
    <property type="match status" value="1"/>
</dbReference>
<dbReference type="InterPro" id="IPR000795">
    <property type="entry name" value="T_Tr_GTP-bd_dom"/>
</dbReference>
<dbReference type="AlphaFoldDB" id="A0AAV6UPS6"/>
<sequence length="493" mass="54802">MHDEIDFVEIILILEHMDSFVGLFGPDVQENGTSISKIPNYLPPEDAEGNVEYKLKLVNPSKSRFEHLVTQMKWRLREGQGEAIYTIGVSDAGQLIGLDELEMKESKNTLYRMAEKLGADVTKLSERCIDDDLSGEKKTVVEFLVRKMPDDQKSLELRVAVLGSSDVGKSTLLGVLTQGERDNGHGSARLNLFRHLHEIQSGRTSSISYEILGFDSEGSAMTYSKCRTAEEICDNSKKLISFIDLAGQRKYLKTTIFGLTGHSPHLAMLVLSGVNGLPGIAREHLKLATLVDIPIIVVINKTDIASPASIKKTLWQLQDFVVTYPHYKKTLFQVHKKDDALKAAGSFITDKTTPIFFTSCVTGKGLDFLYTFFSVLPPTVNQNDRELMMKKPSEFQIDETFRVPEVGIVVSGLLTSGVINEGDSLNIGPSDSGTFYSVKVSSLHRHKIPCRTVRSCESATVALSCNYIAIRKAQDFKHPYTLEISAKLQKYLV</sequence>
<evidence type="ECO:0000259" key="1">
    <source>
        <dbReference type="PROSITE" id="PS51722"/>
    </source>
</evidence>
<dbReference type="SUPFAM" id="SSF52540">
    <property type="entry name" value="P-loop containing nucleoside triphosphate hydrolases"/>
    <property type="match status" value="1"/>
</dbReference>
<name>A0AAV6UPS6_9ARAC</name>
<dbReference type="InterPro" id="IPR009000">
    <property type="entry name" value="Transl_B-barrel_sf"/>
</dbReference>
<dbReference type="Proteomes" id="UP000827092">
    <property type="component" value="Unassembled WGS sequence"/>
</dbReference>
<organism evidence="2 3">
    <name type="scientific">Oedothorax gibbosus</name>
    <dbReference type="NCBI Taxonomy" id="931172"/>
    <lineage>
        <taxon>Eukaryota</taxon>
        <taxon>Metazoa</taxon>
        <taxon>Ecdysozoa</taxon>
        <taxon>Arthropoda</taxon>
        <taxon>Chelicerata</taxon>
        <taxon>Arachnida</taxon>
        <taxon>Araneae</taxon>
        <taxon>Araneomorphae</taxon>
        <taxon>Entelegynae</taxon>
        <taxon>Araneoidea</taxon>
        <taxon>Linyphiidae</taxon>
        <taxon>Erigoninae</taxon>
        <taxon>Oedothorax</taxon>
    </lineage>
</organism>
<dbReference type="Gene3D" id="3.40.50.300">
    <property type="entry name" value="P-loop containing nucleotide triphosphate hydrolases"/>
    <property type="match status" value="1"/>
</dbReference>